<organism evidence="2 3">
    <name type="scientific">Luteipulveratus halotolerans</name>
    <dbReference type="NCBI Taxonomy" id="1631356"/>
    <lineage>
        <taxon>Bacteria</taxon>
        <taxon>Bacillati</taxon>
        <taxon>Actinomycetota</taxon>
        <taxon>Actinomycetes</taxon>
        <taxon>Micrococcales</taxon>
        <taxon>Dermacoccaceae</taxon>
        <taxon>Luteipulveratus</taxon>
    </lineage>
</organism>
<feature type="compositionally biased region" description="Basic residues" evidence="1">
    <location>
        <begin position="1"/>
        <end position="10"/>
    </location>
</feature>
<keyword evidence="3" id="KW-1185">Reference proteome</keyword>
<evidence type="ECO:0000313" key="3">
    <source>
        <dbReference type="Proteomes" id="UP000037397"/>
    </source>
</evidence>
<gene>
    <name evidence="2" type="ORF">VV01_19865</name>
</gene>
<dbReference type="OrthoDB" id="5149512at2"/>
<evidence type="ECO:0000256" key="1">
    <source>
        <dbReference type="SAM" id="MobiDB-lite"/>
    </source>
</evidence>
<name>A0A0L6CMJ0_9MICO</name>
<proteinExistence type="predicted"/>
<dbReference type="EMBL" id="LAIR01000002">
    <property type="protein sequence ID" value="KNX38880.1"/>
    <property type="molecule type" value="Genomic_DNA"/>
</dbReference>
<comment type="caution">
    <text evidence="2">The sequence shown here is derived from an EMBL/GenBank/DDBJ whole genome shotgun (WGS) entry which is preliminary data.</text>
</comment>
<evidence type="ECO:0000313" key="2">
    <source>
        <dbReference type="EMBL" id="KNX38880.1"/>
    </source>
</evidence>
<dbReference type="RefSeq" id="WP_050671406.1">
    <property type="nucleotide sequence ID" value="NZ_LAIR01000002.1"/>
</dbReference>
<feature type="compositionally biased region" description="Low complexity" evidence="1">
    <location>
        <begin position="42"/>
        <end position="54"/>
    </location>
</feature>
<feature type="region of interest" description="Disordered" evidence="1">
    <location>
        <begin position="1"/>
        <end position="71"/>
    </location>
</feature>
<protein>
    <submittedName>
        <fullName evidence="2">Uncharacterized protein</fullName>
    </submittedName>
</protein>
<dbReference type="AlphaFoldDB" id="A0A0L6CMJ0"/>
<accession>A0A0L6CMJ0</accession>
<reference evidence="3" key="1">
    <citation type="submission" date="2015-03" db="EMBL/GenBank/DDBJ databases">
        <title>Luteipulveratus halotolerans sp. nov., a novel actinobacterium (Dermacoccaceae) from Sarawak, Malaysia.</title>
        <authorList>
            <person name="Juboi H."/>
            <person name="Basik A."/>
            <person name="Shamsul S.S."/>
            <person name="Arnold P."/>
            <person name="Schmitt E.K."/>
            <person name="Sanglier J.-J."/>
            <person name="Yeo T."/>
        </authorList>
    </citation>
    <scope>NUCLEOTIDE SEQUENCE [LARGE SCALE GENOMIC DNA]</scope>
    <source>
        <strain evidence="3">C296001</strain>
    </source>
</reference>
<sequence length="156" mass="16076">MPKTTTRRTPKTAPVKTPAQSPDLEVPSEPHALGPDELALIEAAGNGAEPAAETAGDDATEPTLMPPSAGDMHVAAPVAAAAATTITGQRVTALWADQVHRNARINLQTAGWKKLSTKTDSGSTTLTILAAHARSTGSTPTLTEDPAGTISSMYVW</sequence>
<dbReference type="Proteomes" id="UP000037397">
    <property type="component" value="Unassembled WGS sequence"/>
</dbReference>